<evidence type="ECO:0000259" key="1">
    <source>
        <dbReference type="Pfam" id="PF13274"/>
    </source>
</evidence>
<accession>A0A4R6PXX9</accession>
<dbReference type="Pfam" id="PF13274">
    <property type="entry name" value="SocA_Panacea"/>
    <property type="match status" value="1"/>
</dbReference>
<dbReference type="InterPro" id="IPR025272">
    <property type="entry name" value="SocA_Panacea"/>
</dbReference>
<dbReference type="AlphaFoldDB" id="A0A4R6PXX9"/>
<protein>
    <submittedName>
        <fullName evidence="2">Putative phage-associated protein</fullName>
    </submittedName>
</protein>
<keyword evidence="3" id="KW-1185">Reference proteome</keyword>
<feature type="domain" description="Antitoxin SocA-like Panacea" evidence="1">
    <location>
        <begin position="188"/>
        <end position="285"/>
    </location>
</feature>
<sequence>MANENRMDFCINCRRKTEYELVSTVHKRSVKGKEYEYETIIARCVECGEEMSIPGLMDYDNKQFDLAYRKAEGIVSVKNIENLMKLYNLGKAPISTALGFGEITITRYLAGQIPSKEYSDIIRHALTDPDFMKGKVEQNKEKLGAIAYKKAEDSIVTLSNSISSISKKMISTIAYVFLKTEEITPLALQKLLYFSQGINMVVNKTVLFSDNCEAWTHGPVYPKVYQLFKEFKYNPIDDSRYVIFDLAEDELNSKEKAVVRSVIESFGIYSGKVLEQITHDEGPWKEARTGLNPSDSSNNVISKAALKRYFSDLNEQYDLGDEAAIRRYIESKLNRSTGIQL</sequence>
<dbReference type="RefSeq" id="WP_133528928.1">
    <property type="nucleotide sequence ID" value="NZ_CALCQM010000038.1"/>
</dbReference>
<gene>
    <name evidence="2" type="ORF">EV211_13017</name>
</gene>
<organism evidence="2 3">
    <name type="scientific">Aminicella lysinilytica</name>
    <dbReference type="NCBI Taxonomy" id="433323"/>
    <lineage>
        <taxon>Bacteria</taxon>
        <taxon>Bacillati</taxon>
        <taxon>Bacillota</taxon>
        <taxon>Clostridia</taxon>
        <taxon>Peptostreptococcales</taxon>
        <taxon>Anaerovoracaceae</taxon>
        <taxon>Aminicella</taxon>
    </lineage>
</organism>
<reference evidence="2 3" key="1">
    <citation type="submission" date="2019-03" db="EMBL/GenBank/DDBJ databases">
        <title>Genomic Encyclopedia of Type Strains, Phase IV (KMG-IV): sequencing the most valuable type-strain genomes for metagenomic binning, comparative biology and taxonomic classification.</title>
        <authorList>
            <person name="Goeker M."/>
        </authorList>
    </citation>
    <scope>NUCLEOTIDE SEQUENCE [LARGE SCALE GENOMIC DNA]</scope>
    <source>
        <strain evidence="2 3">DSM 28287</strain>
    </source>
</reference>
<name>A0A4R6PXX9_9FIRM</name>
<dbReference type="EMBL" id="SNXO01000030">
    <property type="protein sequence ID" value="TDP51483.1"/>
    <property type="molecule type" value="Genomic_DNA"/>
</dbReference>
<evidence type="ECO:0000313" key="3">
    <source>
        <dbReference type="Proteomes" id="UP000295500"/>
    </source>
</evidence>
<dbReference type="OrthoDB" id="9799173at2"/>
<comment type="caution">
    <text evidence="2">The sequence shown here is derived from an EMBL/GenBank/DDBJ whole genome shotgun (WGS) entry which is preliminary data.</text>
</comment>
<dbReference type="Proteomes" id="UP000295500">
    <property type="component" value="Unassembled WGS sequence"/>
</dbReference>
<proteinExistence type="predicted"/>
<evidence type="ECO:0000313" key="2">
    <source>
        <dbReference type="EMBL" id="TDP51483.1"/>
    </source>
</evidence>